<evidence type="ECO:0000313" key="1">
    <source>
        <dbReference type="EMBL" id="KAJ3666218.1"/>
    </source>
</evidence>
<keyword evidence="2" id="KW-1185">Reference proteome</keyword>
<dbReference type="EMBL" id="JALNTZ010000001">
    <property type="protein sequence ID" value="KAJ3666218.1"/>
    <property type="molecule type" value="Genomic_DNA"/>
</dbReference>
<sequence length="807" mass="91367">MNLNEDFINVQGILLSVEKTAGPLAKVRHRGGHESTILNLSSELLKFLSSKSYIKNQQINDAFDEQLKEICLFLILNTEFKEPLNEPGFEHLINITPQLSTCLLANVIVGLDLSKHFCNALHRFDSNVIQQILLEIVPCIKKCKLKIHVVNAYEYLKLIITKIMVVNDSSAVESFTDIASQMLLNLTGLHGHQIENARIDSVYVCMGYTLLNLLDLLLLCNEKNKNLEKIIEKLIKTCCSIMMAVTLDVYCSWAEVEHDDEILQMIIASKSYIFIEKYQKNTHAKELITMLGTIAKKPKTINEQIYSADKATMVAMVNKADSNQKQWFTALLNTQVLDCKDSIDCVDRWAFLCTVSDVTRLLNLSIYKKNTDVRNVVVKCAATLDFNELVLVTTRHFFQNGITHNLNDNVQPQLILIFNKIKDKNIGNEFCKELYLLLLQNPKQTLSYIFSECSKNAFYSCNLAPFWPSIKEIITIDNFGMSALENEMSNNKLCEQNCRNYIQLCNALAGPVVTAGKIVTDVILPLLQDSVNEENFTLTTFGLEILKDLHGDIVLEDKTENLFNFLLELMKSCRCNFSTFDGLNQEVVKLTVDVVDKYSKMNRSVVYSSGQGLKSEDLFITFYKEKLFGPNSDINPLTHFFQISFEKHAEIVAHLIKVLAVCVTPEWVMLSTNLLNFCGTEKTSELLCDSMILICEVVKSQDTETEEVKRMFNALRYYLQNLGIVIKDCLQPKVNSLKEDVTLTKNVCRLLKEVPSGSLKSEEGLSLASLLSDVSLKALRPDKKFACLIASINEPHICRMLATKILS</sequence>
<comment type="caution">
    <text evidence="1">The sequence shown here is derived from an EMBL/GenBank/DDBJ whole genome shotgun (WGS) entry which is preliminary data.</text>
</comment>
<evidence type="ECO:0000313" key="2">
    <source>
        <dbReference type="Proteomes" id="UP001168821"/>
    </source>
</evidence>
<gene>
    <name evidence="1" type="ORF">Zmor_001671</name>
</gene>
<dbReference type="AlphaFoldDB" id="A0AA38MT41"/>
<proteinExistence type="predicted"/>
<dbReference type="Proteomes" id="UP001168821">
    <property type="component" value="Unassembled WGS sequence"/>
</dbReference>
<name>A0AA38MT41_9CUCU</name>
<accession>A0AA38MT41</accession>
<protein>
    <submittedName>
        <fullName evidence="1">Uncharacterized protein</fullName>
    </submittedName>
</protein>
<organism evidence="1 2">
    <name type="scientific">Zophobas morio</name>
    <dbReference type="NCBI Taxonomy" id="2755281"/>
    <lineage>
        <taxon>Eukaryota</taxon>
        <taxon>Metazoa</taxon>
        <taxon>Ecdysozoa</taxon>
        <taxon>Arthropoda</taxon>
        <taxon>Hexapoda</taxon>
        <taxon>Insecta</taxon>
        <taxon>Pterygota</taxon>
        <taxon>Neoptera</taxon>
        <taxon>Endopterygota</taxon>
        <taxon>Coleoptera</taxon>
        <taxon>Polyphaga</taxon>
        <taxon>Cucujiformia</taxon>
        <taxon>Tenebrionidae</taxon>
        <taxon>Zophobas</taxon>
    </lineage>
</organism>
<reference evidence="1" key="1">
    <citation type="journal article" date="2023" name="G3 (Bethesda)">
        <title>Whole genome assemblies of Zophobas morio and Tenebrio molitor.</title>
        <authorList>
            <person name="Kaur S."/>
            <person name="Stinson S.A."/>
            <person name="diCenzo G.C."/>
        </authorList>
    </citation>
    <scope>NUCLEOTIDE SEQUENCE</scope>
    <source>
        <strain evidence="1">QUZm001</strain>
    </source>
</reference>